<dbReference type="Pfam" id="PF01061">
    <property type="entry name" value="ABC2_membrane"/>
    <property type="match status" value="1"/>
</dbReference>
<accession>A0A0F5FWR1</accession>
<comment type="similarity">
    <text evidence="5">Belongs to the ABC-2 integral membrane protein family.</text>
</comment>
<dbReference type="PIRSF" id="PIRSF006648">
    <property type="entry name" value="DrrB"/>
    <property type="match status" value="1"/>
</dbReference>
<feature type="transmembrane region" description="Helical" evidence="5">
    <location>
        <begin position="136"/>
        <end position="158"/>
    </location>
</feature>
<feature type="transmembrane region" description="Helical" evidence="5">
    <location>
        <begin position="56"/>
        <end position="78"/>
    </location>
</feature>
<feature type="transmembrane region" description="Helical" evidence="5">
    <location>
        <begin position="165"/>
        <end position="185"/>
    </location>
</feature>
<dbReference type="InterPro" id="IPR047817">
    <property type="entry name" value="ABC2_TM_bact-type"/>
</dbReference>
<dbReference type="STRING" id="443610.VE25_02385"/>
<keyword evidence="5" id="KW-1003">Cell membrane</keyword>
<comment type="subcellular location">
    <subcellularLocation>
        <location evidence="5">Cell inner membrane</location>
        <topology evidence="5">Multi-pass membrane protein</topology>
    </subcellularLocation>
    <subcellularLocation>
        <location evidence="1">Membrane</location>
        <topology evidence="1">Multi-pass membrane protein</topology>
    </subcellularLocation>
</comment>
<dbReference type="PRINTS" id="PR00164">
    <property type="entry name" value="ABC2TRNSPORT"/>
</dbReference>
<protein>
    <recommendedName>
        <fullName evidence="5">Transport permease protein</fullName>
    </recommendedName>
</protein>
<dbReference type="PROSITE" id="PS51012">
    <property type="entry name" value="ABC_TM2"/>
    <property type="match status" value="1"/>
</dbReference>
<keyword evidence="2 5" id="KW-0812">Transmembrane</keyword>
<keyword evidence="8" id="KW-1185">Reference proteome</keyword>
<comment type="caution">
    <text evidence="7">The sequence shown here is derived from an EMBL/GenBank/DDBJ whole genome shotgun (WGS) entry which is preliminary data.</text>
</comment>
<evidence type="ECO:0000313" key="7">
    <source>
        <dbReference type="EMBL" id="KKB13326.1"/>
    </source>
</evidence>
<keyword evidence="4 5" id="KW-0472">Membrane</keyword>
<proteinExistence type="inferred from homology"/>
<dbReference type="PANTHER" id="PTHR43229:SF3">
    <property type="entry name" value="ABC-TYPE MULTIDRUG TRANSPORT SYSTEM, PERMEASE COMPONENT"/>
    <property type="match status" value="1"/>
</dbReference>
<feature type="domain" description="ABC transmembrane type-2" evidence="6">
    <location>
        <begin position="23"/>
        <end position="248"/>
    </location>
</feature>
<dbReference type="InterPro" id="IPR013525">
    <property type="entry name" value="ABC2_TM"/>
</dbReference>
<keyword evidence="5" id="KW-0813">Transport</keyword>
<evidence type="ECO:0000256" key="1">
    <source>
        <dbReference type="ARBA" id="ARBA00004141"/>
    </source>
</evidence>
<evidence type="ECO:0000256" key="2">
    <source>
        <dbReference type="ARBA" id="ARBA00022692"/>
    </source>
</evidence>
<dbReference type="GO" id="GO:0140359">
    <property type="term" value="F:ABC-type transporter activity"/>
    <property type="evidence" value="ECO:0007669"/>
    <property type="project" value="InterPro"/>
</dbReference>
<dbReference type="InterPro" id="IPR051784">
    <property type="entry name" value="Nod_factor_ABC_transporter"/>
</dbReference>
<evidence type="ECO:0000256" key="4">
    <source>
        <dbReference type="ARBA" id="ARBA00023136"/>
    </source>
</evidence>
<evidence type="ECO:0000256" key="3">
    <source>
        <dbReference type="ARBA" id="ARBA00022989"/>
    </source>
</evidence>
<sequence>MTFVADVWTSFAREMKPLVSGWVWLAFGLVQPLLYIGLFVPLLGGIGIDGPSPLQWFIPGMIVMLTLFGTAMVGWSLTEELLSGVLERFLATPMSRPALLIGRALKELFPLVFQAVVMIIIAIPFGLQLFPLEMLYGLVLLGLFGVGVAALSYALAVAAKDDTSMFYMVSQSVALPLMLLGGVLLPMEMAPGWLYTASRFNPLTYVVEAERALFVGEFFTPAALNGTLVVVAVLIVGLAVGSRVIKRASL</sequence>
<gene>
    <name evidence="7" type="ORF">VE25_02385</name>
</gene>
<dbReference type="PATRIC" id="fig|443610.3.peg.2953"/>
<organism evidence="7 8">
    <name type="scientific">Devosia geojensis</name>
    <dbReference type="NCBI Taxonomy" id="443610"/>
    <lineage>
        <taxon>Bacteria</taxon>
        <taxon>Pseudomonadati</taxon>
        <taxon>Pseudomonadota</taxon>
        <taxon>Alphaproteobacteria</taxon>
        <taxon>Hyphomicrobiales</taxon>
        <taxon>Devosiaceae</taxon>
        <taxon>Devosia</taxon>
    </lineage>
</organism>
<dbReference type="EMBL" id="JZEX01000039">
    <property type="protein sequence ID" value="KKB13326.1"/>
    <property type="molecule type" value="Genomic_DNA"/>
</dbReference>
<evidence type="ECO:0000259" key="6">
    <source>
        <dbReference type="PROSITE" id="PS51012"/>
    </source>
</evidence>
<feature type="transmembrane region" description="Helical" evidence="5">
    <location>
        <begin position="108"/>
        <end position="130"/>
    </location>
</feature>
<dbReference type="AlphaFoldDB" id="A0A0F5FWR1"/>
<dbReference type="GO" id="GO:0043190">
    <property type="term" value="C:ATP-binding cassette (ABC) transporter complex"/>
    <property type="evidence" value="ECO:0007669"/>
    <property type="project" value="InterPro"/>
</dbReference>
<reference evidence="7 8" key="1">
    <citation type="submission" date="2015-03" db="EMBL/GenBank/DDBJ databases">
        <authorList>
            <person name="Hassan Y.I."/>
            <person name="Lepp D."/>
            <person name="Li X.-Z."/>
            <person name="Zhou T."/>
        </authorList>
    </citation>
    <scope>NUCLEOTIDE SEQUENCE [LARGE SCALE GENOMIC DNA]</scope>
    <source>
        <strain evidence="7 8">BD-c194</strain>
    </source>
</reference>
<feature type="transmembrane region" description="Helical" evidence="5">
    <location>
        <begin position="222"/>
        <end position="245"/>
    </location>
</feature>
<feature type="transmembrane region" description="Helical" evidence="5">
    <location>
        <begin position="21"/>
        <end position="44"/>
    </location>
</feature>
<dbReference type="InterPro" id="IPR000412">
    <property type="entry name" value="ABC_2_transport"/>
</dbReference>
<name>A0A0F5FWR1_9HYPH</name>
<dbReference type="RefSeq" id="WP_046106987.1">
    <property type="nucleotide sequence ID" value="NZ_JZEX01000039.1"/>
</dbReference>
<dbReference type="PANTHER" id="PTHR43229">
    <property type="entry name" value="NODULATION PROTEIN J"/>
    <property type="match status" value="1"/>
</dbReference>
<dbReference type="OrthoDB" id="8988363at2"/>
<evidence type="ECO:0000256" key="5">
    <source>
        <dbReference type="RuleBase" id="RU361157"/>
    </source>
</evidence>
<dbReference type="Proteomes" id="UP000033632">
    <property type="component" value="Unassembled WGS sequence"/>
</dbReference>
<keyword evidence="3 5" id="KW-1133">Transmembrane helix</keyword>
<evidence type="ECO:0000313" key="8">
    <source>
        <dbReference type="Proteomes" id="UP000033632"/>
    </source>
</evidence>